<keyword evidence="2" id="KW-1185">Reference proteome</keyword>
<name>A0ABU7EX88_9TELE</name>
<gene>
    <name evidence="1" type="ORF">CHARACLAT_026331</name>
</gene>
<proteinExistence type="predicted"/>
<sequence length="100" mass="11559">MLASRIVEYTYTDNQLNNCQSRYVIYISKNHPKQDGCLSPLTMQLFESQKSIKRFLCHRDNRLLPPQMQLLRGVKGDTGLMGDGSWMGDLVKYMKRAVCL</sequence>
<dbReference type="Proteomes" id="UP001352852">
    <property type="component" value="Unassembled WGS sequence"/>
</dbReference>
<evidence type="ECO:0000313" key="2">
    <source>
        <dbReference type="Proteomes" id="UP001352852"/>
    </source>
</evidence>
<accession>A0ABU7EX88</accession>
<comment type="caution">
    <text evidence="1">The sequence shown here is derived from an EMBL/GenBank/DDBJ whole genome shotgun (WGS) entry which is preliminary data.</text>
</comment>
<dbReference type="EMBL" id="JAHUTJ010068741">
    <property type="protein sequence ID" value="MED6291709.1"/>
    <property type="molecule type" value="Genomic_DNA"/>
</dbReference>
<protein>
    <submittedName>
        <fullName evidence="1">Uncharacterized protein</fullName>
    </submittedName>
</protein>
<reference evidence="1 2" key="1">
    <citation type="submission" date="2021-06" db="EMBL/GenBank/DDBJ databases">
        <authorList>
            <person name="Palmer J.M."/>
        </authorList>
    </citation>
    <scope>NUCLEOTIDE SEQUENCE [LARGE SCALE GENOMIC DNA]</scope>
    <source>
        <strain evidence="1 2">CL_MEX2019</strain>
        <tissue evidence="1">Muscle</tissue>
    </source>
</reference>
<evidence type="ECO:0000313" key="1">
    <source>
        <dbReference type="EMBL" id="MED6291709.1"/>
    </source>
</evidence>
<organism evidence="1 2">
    <name type="scientific">Characodon lateralis</name>
    <dbReference type="NCBI Taxonomy" id="208331"/>
    <lineage>
        <taxon>Eukaryota</taxon>
        <taxon>Metazoa</taxon>
        <taxon>Chordata</taxon>
        <taxon>Craniata</taxon>
        <taxon>Vertebrata</taxon>
        <taxon>Euteleostomi</taxon>
        <taxon>Actinopterygii</taxon>
        <taxon>Neopterygii</taxon>
        <taxon>Teleostei</taxon>
        <taxon>Neoteleostei</taxon>
        <taxon>Acanthomorphata</taxon>
        <taxon>Ovalentaria</taxon>
        <taxon>Atherinomorphae</taxon>
        <taxon>Cyprinodontiformes</taxon>
        <taxon>Goodeidae</taxon>
        <taxon>Characodon</taxon>
    </lineage>
</organism>